<keyword evidence="4 5" id="KW-0472">Membrane</keyword>
<feature type="transmembrane region" description="Helical" evidence="5">
    <location>
        <begin position="220"/>
        <end position="238"/>
    </location>
</feature>
<evidence type="ECO:0000256" key="2">
    <source>
        <dbReference type="ARBA" id="ARBA00022692"/>
    </source>
</evidence>
<dbReference type="PANTHER" id="PTHR39535">
    <property type="entry name" value="SPORULATION-DELAYING PROTEIN SDPB"/>
    <property type="match status" value="1"/>
</dbReference>
<sequence>MFQPRIRQIEPVAWSPVIGVVRAILAFASLLTLSATPTDSLFQPLWGIGPQPVCKGINAFNLFCAFGPDNLELSKLVTAAALLLIISGYLPQITSLLHYWISFSLFNGIAIPDGGDQITVVLTFLLIPICITDSRRNHWSSWSGSSPPAGWRCGWAVACLIGIKIQVSIVYLQSCIEKTAQTEWATGNNLYYTASGVFGFSNPVRALLAPLLENEATVSLLTWSVLALEFVIAVTLLTPAVWRPFLFLSAALFHGGIAFLMGLWSFALAMIAADLILTLPLAGVAFSSGFSLIANKPDSGSVKEEQPTEGKPF</sequence>
<evidence type="ECO:0000313" key="7">
    <source>
        <dbReference type="EMBL" id="MFB9714702.1"/>
    </source>
</evidence>
<dbReference type="InterPro" id="IPR052964">
    <property type="entry name" value="Sporulation_signal_mat"/>
</dbReference>
<organism evidence="7 8">
    <name type="scientific">Arthrobacter methylotrophus</name>
    <dbReference type="NCBI Taxonomy" id="121291"/>
    <lineage>
        <taxon>Bacteria</taxon>
        <taxon>Bacillati</taxon>
        <taxon>Actinomycetota</taxon>
        <taxon>Actinomycetes</taxon>
        <taxon>Micrococcales</taxon>
        <taxon>Micrococcaceae</taxon>
        <taxon>Arthrobacter</taxon>
    </lineage>
</organism>
<proteinExistence type="predicted"/>
<keyword evidence="2 5" id="KW-0812">Transmembrane</keyword>
<evidence type="ECO:0000256" key="5">
    <source>
        <dbReference type="SAM" id="Phobius"/>
    </source>
</evidence>
<feature type="domain" description="HTTM-like" evidence="6">
    <location>
        <begin position="10"/>
        <end position="283"/>
    </location>
</feature>
<protein>
    <submittedName>
        <fullName evidence="7">Sporulation-delaying protein SdpB family protein</fullName>
    </submittedName>
</protein>
<evidence type="ECO:0000256" key="4">
    <source>
        <dbReference type="ARBA" id="ARBA00023136"/>
    </source>
</evidence>
<dbReference type="Proteomes" id="UP001589536">
    <property type="component" value="Unassembled WGS sequence"/>
</dbReference>
<feature type="transmembrane region" description="Helical" evidence="5">
    <location>
        <begin position="275"/>
        <end position="294"/>
    </location>
</feature>
<feature type="transmembrane region" description="Helical" evidence="5">
    <location>
        <begin position="76"/>
        <end position="102"/>
    </location>
</feature>
<gene>
    <name evidence="7" type="ORF">ACFFPI_11275</name>
</gene>
<comment type="caution">
    <text evidence="7">The sequence shown here is derived from an EMBL/GenBank/DDBJ whole genome shotgun (WGS) entry which is preliminary data.</text>
</comment>
<evidence type="ECO:0000259" key="6">
    <source>
        <dbReference type="SMART" id="SM00752"/>
    </source>
</evidence>
<keyword evidence="3 5" id="KW-1133">Transmembrane helix</keyword>
<dbReference type="InterPro" id="IPR011020">
    <property type="entry name" value="HTTM-like"/>
</dbReference>
<dbReference type="RefSeq" id="WP_345048501.1">
    <property type="nucleotide sequence ID" value="NZ_BAABED010000001.1"/>
</dbReference>
<reference evidence="7 8" key="1">
    <citation type="submission" date="2024-09" db="EMBL/GenBank/DDBJ databases">
        <authorList>
            <person name="Sun Q."/>
            <person name="Mori K."/>
        </authorList>
    </citation>
    <scope>NUCLEOTIDE SEQUENCE [LARGE SCALE GENOMIC DNA]</scope>
    <source>
        <strain evidence="7 8">JCM 13519</strain>
    </source>
</reference>
<evidence type="ECO:0000313" key="8">
    <source>
        <dbReference type="Proteomes" id="UP001589536"/>
    </source>
</evidence>
<accession>A0ABV5URZ5</accession>
<dbReference type="PANTHER" id="PTHR39535:SF2">
    <property type="entry name" value="HTTM DOMAIN-CONTAINING PROTEIN"/>
    <property type="match status" value="1"/>
</dbReference>
<dbReference type="EMBL" id="JBHMBH010000025">
    <property type="protein sequence ID" value="MFB9714702.1"/>
    <property type="molecule type" value="Genomic_DNA"/>
</dbReference>
<name>A0ABV5URZ5_9MICC</name>
<dbReference type="NCBIfam" id="TIGR04033">
    <property type="entry name" value="export_SdpB"/>
    <property type="match status" value="1"/>
</dbReference>
<comment type="subcellular location">
    <subcellularLocation>
        <location evidence="1">Endomembrane system</location>
        <topology evidence="1">Multi-pass membrane protein</topology>
    </subcellularLocation>
</comment>
<feature type="transmembrane region" description="Helical" evidence="5">
    <location>
        <begin position="12"/>
        <end position="33"/>
    </location>
</feature>
<evidence type="ECO:0000256" key="3">
    <source>
        <dbReference type="ARBA" id="ARBA00022989"/>
    </source>
</evidence>
<dbReference type="SMART" id="SM00752">
    <property type="entry name" value="HTTM"/>
    <property type="match status" value="1"/>
</dbReference>
<evidence type="ECO:0000256" key="1">
    <source>
        <dbReference type="ARBA" id="ARBA00004127"/>
    </source>
</evidence>
<keyword evidence="8" id="KW-1185">Reference proteome</keyword>
<feature type="transmembrane region" description="Helical" evidence="5">
    <location>
        <begin position="245"/>
        <end position="269"/>
    </location>
</feature>
<dbReference type="InterPro" id="IPR023894">
    <property type="entry name" value="Sporulation_SdpB"/>
</dbReference>